<evidence type="ECO:0000259" key="1">
    <source>
        <dbReference type="Pfam" id="PF01636"/>
    </source>
</evidence>
<reference evidence="2 3" key="1">
    <citation type="submission" date="2023-08" db="EMBL/GenBank/DDBJ databases">
        <title>Phytohabitans sansha sp. nov., isolated from marine sediment.</title>
        <authorList>
            <person name="Zhao Y."/>
            <person name="Yi K."/>
        </authorList>
    </citation>
    <scope>NUCLEOTIDE SEQUENCE [LARGE SCALE GENOMIC DNA]</scope>
    <source>
        <strain evidence="2 3">ZYX-F-186</strain>
    </source>
</reference>
<dbReference type="Pfam" id="PF01636">
    <property type="entry name" value="APH"/>
    <property type="match status" value="1"/>
</dbReference>
<comment type="caution">
    <text evidence="2">The sequence shown here is derived from an EMBL/GenBank/DDBJ whole genome shotgun (WGS) entry which is preliminary data.</text>
</comment>
<evidence type="ECO:0000313" key="3">
    <source>
        <dbReference type="Proteomes" id="UP001230908"/>
    </source>
</evidence>
<feature type="domain" description="Aminoglycoside phosphotransferase" evidence="1">
    <location>
        <begin position="26"/>
        <end position="270"/>
    </location>
</feature>
<dbReference type="RefSeq" id="WP_308714583.1">
    <property type="nucleotide sequence ID" value="NZ_JAVHUY010000021.1"/>
</dbReference>
<keyword evidence="3" id="KW-1185">Reference proteome</keyword>
<gene>
    <name evidence="2" type="ORF">RB614_22590</name>
</gene>
<protein>
    <submittedName>
        <fullName evidence="2">Phosphotransferase</fullName>
    </submittedName>
</protein>
<dbReference type="InterPro" id="IPR011009">
    <property type="entry name" value="Kinase-like_dom_sf"/>
</dbReference>
<dbReference type="PANTHER" id="PTHR22603">
    <property type="entry name" value="CHOLINE/ETHANOALAMINE KINASE"/>
    <property type="match status" value="1"/>
</dbReference>
<dbReference type="SUPFAM" id="SSF56112">
    <property type="entry name" value="Protein kinase-like (PK-like)"/>
    <property type="match status" value="1"/>
</dbReference>
<proteinExistence type="predicted"/>
<dbReference type="InterPro" id="IPR002575">
    <property type="entry name" value="Aminoglycoside_PTrfase"/>
</dbReference>
<dbReference type="PANTHER" id="PTHR22603:SF66">
    <property type="entry name" value="ETHANOLAMINE KINASE"/>
    <property type="match status" value="1"/>
</dbReference>
<name>A0ABU0ZJU1_9ACTN</name>
<sequence>MGARTIHVEDVLGRVSIWAGQPVTHRPLTGGLSHHIWRVDTEPAFRARLRGSQASASAEGLEAAGAHSSRTQGGASYVLRVLEPAVSAAGLGVPPPLEIENTRLAAESGAGARVFEVLPDVPALVLEFLPGRTLDPASVREASTIRRVAAACRRLHAGPRFGNDFDIIGKLYELLDVCRHHDLPLPDGYLERLSTVEHVRAALGVLPLPTVPCHNDLLAENLIDVSGDIRIVDYQLSGNNDPTFELGDIAAESDFDPDQAADLTAAYFGAETTPTLVARVRLNLLLSNVTWTLWFTVHHGLLRDPESTFDYWAEAADKWGQACRDMDAPDLGRLMRAAAGRTSSLHP</sequence>
<dbReference type="EMBL" id="JAVHUY010000021">
    <property type="protein sequence ID" value="MDQ7907308.1"/>
    <property type="molecule type" value="Genomic_DNA"/>
</dbReference>
<dbReference type="Gene3D" id="3.90.1200.10">
    <property type="match status" value="1"/>
</dbReference>
<evidence type="ECO:0000313" key="2">
    <source>
        <dbReference type="EMBL" id="MDQ7907308.1"/>
    </source>
</evidence>
<dbReference type="Proteomes" id="UP001230908">
    <property type="component" value="Unassembled WGS sequence"/>
</dbReference>
<organism evidence="2 3">
    <name type="scientific">Phytohabitans maris</name>
    <dbReference type="NCBI Taxonomy" id="3071409"/>
    <lineage>
        <taxon>Bacteria</taxon>
        <taxon>Bacillati</taxon>
        <taxon>Actinomycetota</taxon>
        <taxon>Actinomycetes</taxon>
        <taxon>Micromonosporales</taxon>
        <taxon>Micromonosporaceae</taxon>
    </lineage>
</organism>
<accession>A0ABU0ZJU1</accession>